<protein>
    <submittedName>
        <fullName evidence="1">Uncharacterized protein</fullName>
    </submittedName>
</protein>
<organism evidence="1 2">
    <name type="scientific">Marinicella sediminis</name>
    <dbReference type="NCBI Taxonomy" id="1792834"/>
    <lineage>
        <taxon>Bacteria</taxon>
        <taxon>Pseudomonadati</taxon>
        <taxon>Pseudomonadota</taxon>
        <taxon>Gammaproteobacteria</taxon>
        <taxon>Lysobacterales</taxon>
        <taxon>Marinicellaceae</taxon>
        <taxon>Marinicella</taxon>
    </lineage>
</organism>
<accession>A0ABV7JEM0</accession>
<evidence type="ECO:0000313" key="2">
    <source>
        <dbReference type="Proteomes" id="UP001595533"/>
    </source>
</evidence>
<sequence>MFTNSEDIRIDLVEVADASPMAGTLFKRSFHAEIPDFPKHFVLLAADPTGRLLTLGYVHFTKEQNMYLGGGMCVNLRGLKQLPKPWRDQLNIQGGVAFTMLSEAVKQLNDCDAVFGYVGHKGAYKIDLAVGFEQTQYQHLIVYWKKPLDQQQQHNIIQQAHQFGPF</sequence>
<gene>
    <name evidence="1" type="ORF">ACFODZ_13375</name>
</gene>
<dbReference type="EMBL" id="JBHRTS010000007">
    <property type="protein sequence ID" value="MFC3195238.1"/>
    <property type="molecule type" value="Genomic_DNA"/>
</dbReference>
<reference evidence="2" key="1">
    <citation type="journal article" date="2019" name="Int. J. Syst. Evol. Microbiol.">
        <title>The Global Catalogue of Microorganisms (GCM) 10K type strain sequencing project: providing services to taxonomists for standard genome sequencing and annotation.</title>
        <authorList>
            <consortium name="The Broad Institute Genomics Platform"/>
            <consortium name="The Broad Institute Genome Sequencing Center for Infectious Disease"/>
            <person name="Wu L."/>
            <person name="Ma J."/>
        </authorList>
    </citation>
    <scope>NUCLEOTIDE SEQUENCE [LARGE SCALE GENOMIC DNA]</scope>
    <source>
        <strain evidence="2">KCTC 42953</strain>
    </source>
</reference>
<keyword evidence="2" id="KW-1185">Reference proteome</keyword>
<proteinExistence type="predicted"/>
<dbReference type="Proteomes" id="UP001595533">
    <property type="component" value="Unassembled WGS sequence"/>
</dbReference>
<name>A0ABV7JEM0_9GAMM</name>
<comment type="caution">
    <text evidence="1">The sequence shown here is derived from an EMBL/GenBank/DDBJ whole genome shotgun (WGS) entry which is preliminary data.</text>
</comment>
<dbReference type="RefSeq" id="WP_077411656.1">
    <property type="nucleotide sequence ID" value="NZ_JBHRTS010000007.1"/>
</dbReference>
<evidence type="ECO:0000313" key="1">
    <source>
        <dbReference type="EMBL" id="MFC3195238.1"/>
    </source>
</evidence>